<evidence type="ECO:0000313" key="3">
    <source>
        <dbReference type="Proteomes" id="UP001430356"/>
    </source>
</evidence>
<feature type="region of interest" description="Disordered" evidence="1">
    <location>
        <begin position="168"/>
        <end position="193"/>
    </location>
</feature>
<keyword evidence="3" id="KW-1185">Reference proteome</keyword>
<dbReference type="Proteomes" id="UP001430356">
    <property type="component" value="Unassembled WGS sequence"/>
</dbReference>
<reference evidence="2 3" key="1">
    <citation type="journal article" date="2021" name="MBio">
        <title>A New Model Trypanosomatid, Novymonas esmeraldas: Genomic Perception of Its 'Candidatus Pandoraea novymonadis' Endosymbiont.</title>
        <authorList>
            <person name="Zakharova A."/>
            <person name="Saura A."/>
            <person name="Butenko A."/>
            <person name="Podesvova L."/>
            <person name="Warmusova S."/>
            <person name="Kostygov A.Y."/>
            <person name="Nenarokova A."/>
            <person name="Lukes J."/>
            <person name="Opperdoes F.R."/>
            <person name="Yurchenko V."/>
        </authorList>
    </citation>
    <scope>NUCLEOTIDE SEQUENCE [LARGE SCALE GENOMIC DNA]</scope>
    <source>
        <strain evidence="2 3">E262AT.01</strain>
    </source>
</reference>
<protein>
    <submittedName>
        <fullName evidence="2">Uncharacterized protein</fullName>
    </submittedName>
</protein>
<feature type="region of interest" description="Disordered" evidence="1">
    <location>
        <begin position="646"/>
        <end position="713"/>
    </location>
</feature>
<feature type="compositionally biased region" description="Pro residues" evidence="1">
    <location>
        <begin position="173"/>
        <end position="182"/>
    </location>
</feature>
<comment type="caution">
    <text evidence="2">The sequence shown here is derived from an EMBL/GenBank/DDBJ whole genome shotgun (WGS) entry which is preliminary data.</text>
</comment>
<feature type="region of interest" description="Disordered" evidence="1">
    <location>
        <begin position="241"/>
        <end position="270"/>
    </location>
</feature>
<name>A0AAW0ESW7_9TRYP</name>
<feature type="compositionally biased region" description="Low complexity" evidence="1">
    <location>
        <begin position="183"/>
        <end position="193"/>
    </location>
</feature>
<feature type="compositionally biased region" description="Low complexity" evidence="1">
    <location>
        <begin position="657"/>
        <end position="677"/>
    </location>
</feature>
<gene>
    <name evidence="2" type="ORF">NESM_000598100</name>
</gene>
<evidence type="ECO:0000256" key="1">
    <source>
        <dbReference type="SAM" id="MobiDB-lite"/>
    </source>
</evidence>
<feature type="compositionally biased region" description="Acidic residues" evidence="1">
    <location>
        <begin position="318"/>
        <end position="327"/>
    </location>
</feature>
<feature type="region of interest" description="Disordered" evidence="1">
    <location>
        <begin position="313"/>
        <end position="345"/>
    </location>
</feature>
<accession>A0AAW0ESW7</accession>
<dbReference type="EMBL" id="JAECZO010000080">
    <property type="protein sequence ID" value="KAK7196596.1"/>
    <property type="molecule type" value="Genomic_DNA"/>
</dbReference>
<dbReference type="AlphaFoldDB" id="A0AAW0ESW7"/>
<proteinExistence type="predicted"/>
<feature type="compositionally biased region" description="Low complexity" evidence="1">
    <location>
        <begin position="335"/>
        <end position="345"/>
    </location>
</feature>
<organism evidence="2 3">
    <name type="scientific">Novymonas esmeraldas</name>
    <dbReference type="NCBI Taxonomy" id="1808958"/>
    <lineage>
        <taxon>Eukaryota</taxon>
        <taxon>Discoba</taxon>
        <taxon>Euglenozoa</taxon>
        <taxon>Kinetoplastea</taxon>
        <taxon>Metakinetoplastina</taxon>
        <taxon>Trypanosomatida</taxon>
        <taxon>Trypanosomatidae</taxon>
        <taxon>Novymonas</taxon>
    </lineage>
</organism>
<evidence type="ECO:0000313" key="2">
    <source>
        <dbReference type="EMBL" id="KAK7196596.1"/>
    </source>
</evidence>
<sequence>MTSSSASPALPAGCEEQRTYTFSLHCKRSLNPTLTHQFRVVWPWPAHPRRSGRSTVAGVPEPASVGAVKVEEDCDGEEVVEAEATEQRDSVGDDAAVGSEVRPLWRERRRYGQPTFIIALSSDPVLGRCETRRVALLLSPGHRSLLPLVPLLAPEPLPDGAGLAYWRTSFKPPGGPPPPPPSLSSAAAATTTSPHAPPCCAELLVGELQQLERVVWQRREAATAPAQHSTDAAVAPLLHSEVDLGSPPPAAEAPARLPSSARRRDGGGGGATAAAAAVRHFFFYTIPFRVRWLSQLPGRLVASLPCEERLVTLHAPHDDDDDADDPGDDSRRRSSSGSGSGSTTTSMAAMTLVHSFALPRGVVPLEVSEVFDRPFLAVGTAEHGVLLCDLDSSTGAVHAIARCVAVRGYGSAIYPVTRLAAVFPPAARSPATPSASSAPPPWLARAEALESLRGGALVCSSPYEPTAAVVKLGAAADGTVEDFAAARSVDTILDVSAEVQASLGPLVCTTSRKLLRLRVIDTLEEEVERRAGVGRAFAESGLADRVRPCLTYDRMAQFDVPLLHVASSPVVRQTFAINYVSRRVYTKHWQVAVDSANRLILLDRSVSQYLLHSTFSLRPRGTDGGGAPAPPAGSLLPLSLVTRAAEADGGGGDDVADAACASSEASSQPPRQSQASARLKRPRTKLSKASPAVKTATVKEEEEERGDAEGRGGSGAVVDTIANSAALPTAVVVEDACVGLAVTCVRDEVMQVAAAHDRDCISLVTWRIGPADPQA</sequence>